<evidence type="ECO:0000256" key="1">
    <source>
        <dbReference type="SAM" id="Coils"/>
    </source>
</evidence>
<dbReference type="InterPro" id="IPR003743">
    <property type="entry name" value="Zf-RING_7"/>
</dbReference>
<sequence>MKAEVAQQRLLVDLASVDAELTRVAHRRANPPERQEHGELQVQQRTVLDEVGALAIALEDLDEQVAKLDAEVTAVRQREDRDRSLLASASTNPKELTEIQHELDTLERRQSSLEDSELELMERREELQKQQASAQANADKVAERLAEIERIQRAVAIDTDAEENRIRQRRDGLSSSIDGVLLEAYERQRRSGGPGAGLLQGNKCGACRIELDRGELSRISAAAADEVLRCPECSAILVRP</sequence>
<evidence type="ECO:0000313" key="4">
    <source>
        <dbReference type="EMBL" id="OAT67160.1"/>
    </source>
</evidence>
<dbReference type="Proteomes" id="UP000186919">
    <property type="component" value="Unassembled WGS sequence"/>
</dbReference>
<feature type="domain" description="CT398-like coiled coil hairpin" evidence="3">
    <location>
        <begin position="14"/>
        <end position="193"/>
    </location>
</feature>
<feature type="domain" description="C4-type zinc ribbon" evidence="2">
    <location>
        <begin position="203"/>
        <end position="237"/>
    </location>
</feature>
<dbReference type="PANTHER" id="PTHR39082">
    <property type="entry name" value="PHOSPHOLIPASE C-BETA-2-RELATED"/>
    <property type="match status" value="1"/>
</dbReference>
<protein>
    <submittedName>
        <fullName evidence="4">Uncharacterized protein</fullName>
    </submittedName>
</protein>
<gene>
    <name evidence="4" type="ORF">AWB85_13425</name>
</gene>
<dbReference type="Pfam" id="PF24481">
    <property type="entry name" value="CT398_CC"/>
    <property type="match status" value="1"/>
</dbReference>
<dbReference type="Pfam" id="PF02591">
    <property type="entry name" value="Zn_ribbon_9"/>
    <property type="match status" value="1"/>
</dbReference>
<proteinExistence type="predicted"/>
<organism evidence="4 5">
    <name type="scientific">Mycobacteroides immunogenum</name>
    <dbReference type="NCBI Taxonomy" id="83262"/>
    <lineage>
        <taxon>Bacteria</taxon>
        <taxon>Bacillati</taxon>
        <taxon>Actinomycetota</taxon>
        <taxon>Actinomycetes</taxon>
        <taxon>Mycobacteriales</taxon>
        <taxon>Mycobacteriaceae</taxon>
        <taxon>Mycobacteroides</taxon>
    </lineage>
</organism>
<dbReference type="InterPro" id="IPR056003">
    <property type="entry name" value="CT398_CC_hairpin"/>
</dbReference>
<feature type="coiled-coil region" evidence="1">
    <location>
        <begin position="51"/>
        <end position="144"/>
    </location>
</feature>
<evidence type="ECO:0000259" key="3">
    <source>
        <dbReference type="Pfam" id="PF24481"/>
    </source>
</evidence>
<evidence type="ECO:0000259" key="2">
    <source>
        <dbReference type="Pfam" id="PF02591"/>
    </source>
</evidence>
<comment type="caution">
    <text evidence="4">The sequence shown here is derived from an EMBL/GenBank/DDBJ whole genome shotgun (WGS) entry which is preliminary data.</text>
</comment>
<dbReference type="AlphaFoldDB" id="A0A179V5K3"/>
<reference evidence="4 5" key="1">
    <citation type="submission" date="2016-01" db="EMBL/GenBank/DDBJ databases">
        <title>Mycobacterium immunogenum strain CD11_6 genome sequencing and assembly.</title>
        <authorList>
            <person name="Kaur G."/>
            <person name="Nair G.R."/>
            <person name="Mayilraj S."/>
        </authorList>
    </citation>
    <scope>NUCLEOTIDE SEQUENCE [LARGE SCALE GENOMIC DNA]</scope>
    <source>
        <strain evidence="4 5">CD11-6</strain>
    </source>
</reference>
<accession>A0A179V5K3</accession>
<dbReference type="PANTHER" id="PTHR39082:SF1">
    <property type="entry name" value="SCAVENGER RECEPTOR CLASS A MEMBER 3"/>
    <property type="match status" value="1"/>
</dbReference>
<dbReference type="EMBL" id="LQYE01000030">
    <property type="protein sequence ID" value="OAT67160.1"/>
    <property type="molecule type" value="Genomic_DNA"/>
</dbReference>
<dbReference type="InterPro" id="IPR052376">
    <property type="entry name" value="Oxidative_Scav/Glycosyltrans"/>
</dbReference>
<dbReference type="RefSeq" id="WP_064632346.1">
    <property type="nucleotide sequence ID" value="NZ_LQYE01000030.1"/>
</dbReference>
<dbReference type="Gene3D" id="1.10.287.1490">
    <property type="match status" value="1"/>
</dbReference>
<name>A0A179V5K3_9MYCO</name>
<keyword evidence="1" id="KW-0175">Coiled coil</keyword>
<evidence type="ECO:0000313" key="5">
    <source>
        <dbReference type="Proteomes" id="UP000186919"/>
    </source>
</evidence>